<reference evidence="4" key="1">
    <citation type="journal article" date="2019" name="Int. J. Syst. Evol. Microbiol.">
        <title>The Global Catalogue of Microorganisms (GCM) 10K type strain sequencing project: providing services to taxonomists for standard genome sequencing and annotation.</title>
        <authorList>
            <consortium name="The Broad Institute Genomics Platform"/>
            <consortium name="The Broad Institute Genome Sequencing Center for Infectious Disease"/>
            <person name="Wu L."/>
            <person name="Ma J."/>
        </authorList>
    </citation>
    <scope>NUCLEOTIDE SEQUENCE [LARGE SCALE GENOMIC DNA]</scope>
    <source>
        <strain evidence="4">JCM 30774</strain>
    </source>
</reference>
<keyword evidence="2" id="KW-0472">Membrane</keyword>
<comment type="caution">
    <text evidence="3">The sequence shown here is derived from an EMBL/GenBank/DDBJ whole genome shotgun (WGS) entry which is preliminary data.</text>
</comment>
<evidence type="ECO:0000313" key="4">
    <source>
        <dbReference type="Proteomes" id="UP001597059"/>
    </source>
</evidence>
<sequence length="67" mass="6635">MSSIPGISSGGGDINPDLSATATNTGGTNALGGFAFGNYSKSKGVSPLLIGGVVVVALWFMFKGGKR</sequence>
<feature type="region of interest" description="Disordered" evidence="1">
    <location>
        <begin position="1"/>
        <end position="20"/>
    </location>
</feature>
<dbReference type="EMBL" id="JBHTMN010000024">
    <property type="protein sequence ID" value="MFD1385151.1"/>
    <property type="molecule type" value="Genomic_DNA"/>
</dbReference>
<organism evidence="3 4">
    <name type="scientific">Rhodanobacter aciditrophus</name>
    <dbReference type="NCBI Taxonomy" id="1623218"/>
    <lineage>
        <taxon>Bacteria</taxon>
        <taxon>Pseudomonadati</taxon>
        <taxon>Pseudomonadota</taxon>
        <taxon>Gammaproteobacteria</taxon>
        <taxon>Lysobacterales</taxon>
        <taxon>Rhodanobacteraceae</taxon>
        <taxon>Rhodanobacter</taxon>
    </lineage>
</organism>
<evidence type="ECO:0000256" key="2">
    <source>
        <dbReference type="SAM" id="Phobius"/>
    </source>
</evidence>
<keyword evidence="2" id="KW-0812">Transmembrane</keyword>
<proteinExistence type="predicted"/>
<keyword evidence="4" id="KW-1185">Reference proteome</keyword>
<evidence type="ECO:0000313" key="3">
    <source>
        <dbReference type="EMBL" id="MFD1385151.1"/>
    </source>
</evidence>
<evidence type="ECO:0000256" key="1">
    <source>
        <dbReference type="SAM" id="MobiDB-lite"/>
    </source>
</evidence>
<feature type="transmembrane region" description="Helical" evidence="2">
    <location>
        <begin position="44"/>
        <end position="62"/>
    </location>
</feature>
<accession>A0ABW4B7D8</accession>
<gene>
    <name evidence="3" type="ORF">ACFQ45_17510</name>
</gene>
<name>A0ABW4B7D8_9GAMM</name>
<keyword evidence="2" id="KW-1133">Transmembrane helix</keyword>
<protein>
    <submittedName>
        <fullName evidence="3">Uncharacterized protein</fullName>
    </submittedName>
</protein>
<dbReference type="RefSeq" id="WP_377370062.1">
    <property type="nucleotide sequence ID" value="NZ_JBHTMN010000024.1"/>
</dbReference>
<dbReference type="Proteomes" id="UP001597059">
    <property type="component" value="Unassembled WGS sequence"/>
</dbReference>